<dbReference type="OrthoDB" id="3701077at2"/>
<dbReference type="Proteomes" id="UP001334804">
    <property type="component" value="Chromosome"/>
</dbReference>
<keyword evidence="4 5" id="KW-0472">Membrane</keyword>
<protein>
    <submittedName>
        <fullName evidence="8">DUF202 domain-containing protein</fullName>
    </submittedName>
</protein>
<reference evidence="8 10" key="2">
    <citation type="submission" date="2022-10" db="EMBL/GenBank/DDBJ databases">
        <title>The complete genomes of actinobacterial strains from the NBC collection.</title>
        <authorList>
            <person name="Joergensen T.S."/>
            <person name="Alvarez Arevalo M."/>
            <person name="Sterndorff E.B."/>
            <person name="Faurdal D."/>
            <person name="Vuksanovic O."/>
            <person name="Mourched A.-S."/>
            <person name="Charusanti P."/>
            <person name="Shaw S."/>
            <person name="Blin K."/>
            <person name="Weber T."/>
        </authorList>
    </citation>
    <scope>NUCLEOTIDE SEQUENCE [LARGE SCALE GENOMIC DNA]</scope>
    <source>
        <strain evidence="8 10">NBC 01809</strain>
    </source>
</reference>
<dbReference type="InterPro" id="IPR003807">
    <property type="entry name" value="DUF202"/>
</dbReference>
<dbReference type="Pfam" id="PF02656">
    <property type="entry name" value="DUF202"/>
    <property type="match status" value="1"/>
</dbReference>
<evidence type="ECO:0000256" key="3">
    <source>
        <dbReference type="ARBA" id="ARBA00022989"/>
    </source>
</evidence>
<keyword evidence="2 5" id="KW-0812">Transmembrane</keyword>
<evidence type="ECO:0000313" key="9">
    <source>
        <dbReference type="Proteomes" id="UP000199343"/>
    </source>
</evidence>
<reference evidence="7 9" key="1">
    <citation type="submission" date="2016-06" db="EMBL/GenBank/DDBJ databases">
        <authorList>
            <person name="Kjaerup R.B."/>
            <person name="Dalgaard T.S."/>
            <person name="Juul-Madsen H.R."/>
        </authorList>
    </citation>
    <scope>NUCLEOTIDE SEQUENCE [LARGE SCALE GENOMIC DNA]</scope>
    <source>
        <strain evidence="7 9">DSM 43363</strain>
    </source>
</reference>
<evidence type="ECO:0000256" key="1">
    <source>
        <dbReference type="ARBA" id="ARBA00004127"/>
    </source>
</evidence>
<feature type="transmembrane region" description="Helical" evidence="5">
    <location>
        <begin position="16"/>
        <end position="37"/>
    </location>
</feature>
<evidence type="ECO:0000256" key="2">
    <source>
        <dbReference type="ARBA" id="ARBA00022692"/>
    </source>
</evidence>
<gene>
    <name evidence="7" type="ORF">GA0070608_4305</name>
    <name evidence="8" type="ORF">OIE14_24600</name>
</gene>
<dbReference type="AlphaFoldDB" id="A0A1C6VVK8"/>
<feature type="transmembrane region" description="Helical" evidence="5">
    <location>
        <begin position="43"/>
        <end position="62"/>
    </location>
</feature>
<dbReference type="EMBL" id="CP109071">
    <property type="protein sequence ID" value="WSA31290.1"/>
    <property type="molecule type" value="Genomic_DNA"/>
</dbReference>
<dbReference type="Proteomes" id="UP000199343">
    <property type="component" value="Unassembled WGS sequence"/>
</dbReference>
<accession>A0A1C6VVK8</accession>
<dbReference type="STRING" id="47871.GA0070608_4305"/>
<comment type="subcellular location">
    <subcellularLocation>
        <location evidence="1">Endomembrane system</location>
        <topology evidence="1">Multi-pass membrane protein</topology>
    </subcellularLocation>
</comment>
<keyword evidence="3 5" id="KW-1133">Transmembrane helix</keyword>
<dbReference type="RefSeq" id="WP_091630301.1">
    <property type="nucleotide sequence ID" value="NZ_CP109071.1"/>
</dbReference>
<evidence type="ECO:0000313" key="10">
    <source>
        <dbReference type="Proteomes" id="UP001334804"/>
    </source>
</evidence>
<evidence type="ECO:0000313" key="8">
    <source>
        <dbReference type="EMBL" id="WSA31290.1"/>
    </source>
</evidence>
<organism evidence="7 9">
    <name type="scientific">Micromonospora peucetia</name>
    <dbReference type="NCBI Taxonomy" id="47871"/>
    <lineage>
        <taxon>Bacteria</taxon>
        <taxon>Bacillati</taxon>
        <taxon>Actinomycetota</taxon>
        <taxon>Actinomycetes</taxon>
        <taxon>Micromonosporales</taxon>
        <taxon>Micromonosporaceae</taxon>
        <taxon>Micromonospora</taxon>
    </lineage>
</organism>
<dbReference type="EMBL" id="FMIC01000002">
    <property type="protein sequence ID" value="SCL70336.1"/>
    <property type="molecule type" value="Genomic_DNA"/>
</dbReference>
<feature type="domain" description="DUF202" evidence="6">
    <location>
        <begin position="8"/>
        <end position="69"/>
    </location>
</feature>
<proteinExistence type="predicted"/>
<keyword evidence="10" id="KW-1185">Reference proteome</keyword>
<sequence>MEPQLADRGAQAERTLLAWLRTAMATATVLVAVGRELVPRHPFAGGLVLACAPVAVAMAVLAKRRYRAVRLPTHLGRPGGAVLLAAGSALVVAGGLAVLAYVVAR</sequence>
<name>A0A1C6VVK8_9ACTN</name>
<dbReference type="GO" id="GO:0012505">
    <property type="term" value="C:endomembrane system"/>
    <property type="evidence" value="ECO:0007669"/>
    <property type="project" value="UniProtKB-SubCell"/>
</dbReference>
<evidence type="ECO:0000256" key="5">
    <source>
        <dbReference type="SAM" id="Phobius"/>
    </source>
</evidence>
<evidence type="ECO:0000259" key="6">
    <source>
        <dbReference type="Pfam" id="PF02656"/>
    </source>
</evidence>
<evidence type="ECO:0000313" key="7">
    <source>
        <dbReference type="EMBL" id="SCL70336.1"/>
    </source>
</evidence>
<evidence type="ECO:0000256" key="4">
    <source>
        <dbReference type="ARBA" id="ARBA00023136"/>
    </source>
</evidence>
<feature type="transmembrane region" description="Helical" evidence="5">
    <location>
        <begin position="82"/>
        <end position="104"/>
    </location>
</feature>